<accession>A0A8W4F8E5</accession>
<sequence>TDAAWKRHCCGSGVGWHNPWGYGCGKGYGYGCSPYYGYGWGPFYGYGCGYGSRYGCGYGSGSSYCSYRPVCYRRHYSSCC</sequence>
<name>A0A8W4F8E5_PIG</name>
<dbReference type="Ensembl" id="ENSSSCT00000102658.1">
    <property type="protein sequence ID" value="ENSSSCP00000075584.1"/>
    <property type="gene ID" value="ENSSSCG00000060337.1"/>
</dbReference>
<proteinExistence type="predicted"/>
<reference evidence="1" key="1">
    <citation type="journal article" date="2020" name="Gigascience">
        <title>An improved pig reference genome sequence to enable pig genetics and genomics research.</title>
        <authorList>
            <person name="Warr A."/>
            <person name="Affara N."/>
            <person name="Aken B."/>
            <person name="Beiki H."/>
            <person name="Bickhart D.M."/>
            <person name="Billis K."/>
            <person name="Chow W."/>
            <person name="Eory L."/>
            <person name="Finlayson H.A."/>
            <person name="Flicek P."/>
            <person name="Giron C.G."/>
            <person name="Griffin D.K."/>
            <person name="Hall R."/>
            <person name="Hannum G."/>
            <person name="Hourlier T."/>
            <person name="Howe K."/>
            <person name="Hume D.A."/>
            <person name="Izuogu O."/>
            <person name="Kim K."/>
            <person name="Koren S."/>
            <person name="Liu H."/>
            <person name="Manchanda N."/>
            <person name="Martin F.J."/>
            <person name="Nonneman D.J."/>
            <person name="O'Connor R.E."/>
            <person name="Phillippy A.M."/>
            <person name="Rohrer G.A."/>
            <person name="Rosen B.D."/>
            <person name="Rund L.A."/>
            <person name="Sargent C.A."/>
            <person name="Schook L.B."/>
            <person name="Schroeder S.G."/>
            <person name="Schwartz A.S."/>
            <person name="Skinner B.M."/>
            <person name="Talbot R."/>
            <person name="Tseng E."/>
            <person name="Tuggle C.K."/>
            <person name="Watson M."/>
            <person name="Smith T.P.L."/>
            <person name="Archibald A.L."/>
        </authorList>
    </citation>
    <scope>NUCLEOTIDE SEQUENCE [LARGE SCALE GENOMIC DNA]</scope>
    <source>
        <strain evidence="1">Duroc</strain>
    </source>
</reference>
<dbReference type="GeneTree" id="ENSGT01090000260341"/>
<protein>
    <submittedName>
        <fullName evidence="1">Uncharacterized protein</fullName>
    </submittedName>
</protein>
<dbReference type="Proteomes" id="UP000008227">
    <property type="component" value="Chromosome 13"/>
</dbReference>
<evidence type="ECO:0000313" key="1">
    <source>
        <dbReference type="Ensembl" id="ENSSSCP00000075584.1"/>
    </source>
</evidence>
<organism evidence="1 2">
    <name type="scientific">Sus scrofa</name>
    <name type="common">Pig</name>
    <dbReference type="NCBI Taxonomy" id="9823"/>
    <lineage>
        <taxon>Eukaryota</taxon>
        <taxon>Metazoa</taxon>
        <taxon>Chordata</taxon>
        <taxon>Craniata</taxon>
        <taxon>Vertebrata</taxon>
        <taxon>Euteleostomi</taxon>
        <taxon>Mammalia</taxon>
        <taxon>Eutheria</taxon>
        <taxon>Laurasiatheria</taxon>
        <taxon>Artiodactyla</taxon>
        <taxon>Suina</taxon>
        <taxon>Suidae</taxon>
        <taxon>Sus</taxon>
    </lineage>
</organism>
<reference evidence="1" key="2">
    <citation type="submission" date="2025-08" db="UniProtKB">
        <authorList>
            <consortium name="Ensembl"/>
        </authorList>
    </citation>
    <scope>IDENTIFICATION</scope>
</reference>
<reference evidence="1" key="3">
    <citation type="submission" date="2025-09" db="UniProtKB">
        <authorList>
            <consortium name="Ensembl"/>
        </authorList>
    </citation>
    <scope>IDENTIFICATION</scope>
</reference>
<evidence type="ECO:0000313" key="2">
    <source>
        <dbReference type="Proteomes" id="UP000008227"/>
    </source>
</evidence>
<keyword evidence="2" id="KW-1185">Reference proteome</keyword>
<dbReference type="AlphaFoldDB" id="A0A8W4F8E5"/>